<evidence type="ECO:0000256" key="1">
    <source>
        <dbReference type="SAM" id="MobiDB-lite"/>
    </source>
</evidence>
<evidence type="ECO:0000313" key="3">
    <source>
        <dbReference type="Proteomes" id="UP001596025"/>
    </source>
</evidence>
<evidence type="ECO:0008006" key="4">
    <source>
        <dbReference type="Google" id="ProtNLM"/>
    </source>
</evidence>
<dbReference type="EMBL" id="JBHSGR010000007">
    <property type="protein sequence ID" value="MFC4693346.1"/>
    <property type="molecule type" value="Genomic_DNA"/>
</dbReference>
<organism evidence="2 3">
    <name type="scientific">Geodermatophilus arenarius</name>
    <dbReference type="NCBI Taxonomy" id="1137990"/>
    <lineage>
        <taxon>Bacteria</taxon>
        <taxon>Bacillati</taxon>
        <taxon>Actinomycetota</taxon>
        <taxon>Actinomycetes</taxon>
        <taxon>Geodermatophilales</taxon>
        <taxon>Geodermatophilaceae</taxon>
        <taxon>Geodermatophilus</taxon>
    </lineage>
</organism>
<accession>A0ABV9LHX5</accession>
<gene>
    <name evidence="2" type="ORF">ACFO3M_08110</name>
</gene>
<name>A0ABV9LHX5_9ACTN</name>
<protein>
    <recommendedName>
        <fullName evidence="4">STAS domain-containing protein</fullName>
    </recommendedName>
</protein>
<keyword evidence="3" id="KW-1185">Reference proteome</keyword>
<dbReference type="RefSeq" id="WP_387988066.1">
    <property type="nucleotide sequence ID" value="NZ_JBHSGR010000007.1"/>
</dbReference>
<dbReference type="Proteomes" id="UP001596025">
    <property type="component" value="Unassembled WGS sequence"/>
</dbReference>
<reference evidence="3" key="1">
    <citation type="journal article" date="2019" name="Int. J. Syst. Evol. Microbiol.">
        <title>The Global Catalogue of Microorganisms (GCM) 10K type strain sequencing project: providing services to taxonomists for standard genome sequencing and annotation.</title>
        <authorList>
            <consortium name="The Broad Institute Genomics Platform"/>
            <consortium name="The Broad Institute Genome Sequencing Center for Infectious Disease"/>
            <person name="Wu L."/>
            <person name="Ma J."/>
        </authorList>
    </citation>
    <scope>NUCLEOTIDE SEQUENCE [LARGE SCALE GENOMIC DNA]</scope>
    <source>
        <strain evidence="3">CCUG 62763</strain>
    </source>
</reference>
<feature type="region of interest" description="Disordered" evidence="1">
    <location>
        <begin position="1"/>
        <end position="46"/>
    </location>
</feature>
<sequence>MSREEAHRRTRPCRRRVPSGAPATQRAPEAGARPLPPLSTARTDRTTGVISVRGRLDRIGAEALCRTVTGLRGLGHRQVVVRLDAATVADDARALLADLARRMPAGERLVLR</sequence>
<evidence type="ECO:0000313" key="2">
    <source>
        <dbReference type="EMBL" id="MFC4693346.1"/>
    </source>
</evidence>
<feature type="compositionally biased region" description="Basic residues" evidence="1">
    <location>
        <begin position="8"/>
        <end position="17"/>
    </location>
</feature>
<proteinExistence type="predicted"/>
<comment type="caution">
    <text evidence="2">The sequence shown here is derived from an EMBL/GenBank/DDBJ whole genome shotgun (WGS) entry which is preliminary data.</text>
</comment>